<dbReference type="SMART" id="SM00939">
    <property type="entry name" value="PepX_C"/>
    <property type="match status" value="1"/>
</dbReference>
<feature type="domain" description="Xaa-Pro dipeptidyl-peptidase C-terminal" evidence="2">
    <location>
        <begin position="220"/>
        <end position="476"/>
    </location>
</feature>
<dbReference type="Gene3D" id="1.10.3020.10">
    <property type="entry name" value="alpha-amino acid ester hydrolase ( Helical cap domain)"/>
    <property type="match status" value="1"/>
</dbReference>
<comment type="caution">
    <text evidence="3">The sequence shown here is derived from an EMBL/GenBank/DDBJ whole genome shotgun (WGS) entry which is preliminary data.</text>
</comment>
<dbReference type="Pfam" id="PF02129">
    <property type="entry name" value="Peptidase_S15"/>
    <property type="match status" value="1"/>
</dbReference>
<dbReference type="PANTHER" id="PTHR43056">
    <property type="entry name" value="PEPTIDASE S9 PROLYL OLIGOPEPTIDASE"/>
    <property type="match status" value="1"/>
</dbReference>
<evidence type="ECO:0000313" key="5">
    <source>
        <dbReference type="Proteomes" id="UP000437068"/>
    </source>
</evidence>
<dbReference type="InterPro" id="IPR013736">
    <property type="entry name" value="Xaa-Pro_dipept_C"/>
</dbReference>
<dbReference type="InterPro" id="IPR000383">
    <property type="entry name" value="Xaa-Pro-like_dom"/>
</dbReference>
<organism evidence="3 6">
    <name type="scientific">Phytophthora fragariae</name>
    <dbReference type="NCBI Taxonomy" id="53985"/>
    <lineage>
        <taxon>Eukaryota</taxon>
        <taxon>Sar</taxon>
        <taxon>Stramenopiles</taxon>
        <taxon>Oomycota</taxon>
        <taxon>Peronosporomycetes</taxon>
        <taxon>Peronosporales</taxon>
        <taxon>Peronosporaceae</taxon>
        <taxon>Phytophthora</taxon>
    </lineage>
</organism>
<dbReference type="InterPro" id="IPR008979">
    <property type="entry name" value="Galactose-bd-like_sf"/>
</dbReference>
<proteinExistence type="predicted"/>
<dbReference type="Gene3D" id="2.60.120.260">
    <property type="entry name" value="Galactose-binding domain-like"/>
    <property type="match status" value="1"/>
</dbReference>
<reference evidence="5 6" key="1">
    <citation type="submission" date="2018-08" db="EMBL/GenBank/DDBJ databases">
        <title>Genomic investigation of the strawberry pathogen Phytophthora fragariae indicates pathogenicity is determined by transcriptional variation in three key races.</title>
        <authorList>
            <person name="Adams T.M."/>
            <person name="Armitage A.D."/>
            <person name="Sobczyk M.K."/>
            <person name="Bates H.J."/>
            <person name="Dunwell J.M."/>
            <person name="Nellist C.F."/>
            <person name="Harrison R.J."/>
        </authorList>
    </citation>
    <scope>NUCLEOTIDE SEQUENCE [LARGE SCALE GENOMIC DNA]</scope>
    <source>
        <strain evidence="4 5">A4</strain>
        <strain evidence="3 6">NOV-5</strain>
    </source>
</reference>
<evidence type="ECO:0000313" key="4">
    <source>
        <dbReference type="EMBL" id="KAE9283171.1"/>
    </source>
</evidence>
<dbReference type="NCBIfam" id="TIGR00976">
    <property type="entry name" value="CocE_NonD"/>
    <property type="match status" value="1"/>
</dbReference>
<feature type="non-terminal residue" evidence="3">
    <location>
        <position position="1"/>
    </location>
</feature>
<gene>
    <name evidence="4" type="ORF">PF001_g22980</name>
    <name evidence="3" type="ORF">PF006_g18537</name>
</gene>
<dbReference type="AlphaFoldDB" id="A0A6A3SKB7"/>
<dbReference type="Gene3D" id="3.40.50.1820">
    <property type="entry name" value="alpha/beta hydrolase"/>
    <property type="match status" value="1"/>
</dbReference>
<protein>
    <recommendedName>
        <fullName evidence="2">Xaa-Pro dipeptidyl-peptidase C-terminal domain-containing protein</fullName>
    </recommendedName>
</protein>
<dbReference type="InterPro" id="IPR050585">
    <property type="entry name" value="Xaa-Pro_dipeptidyl-ppase/CocE"/>
</dbReference>
<dbReference type="SUPFAM" id="SSF49785">
    <property type="entry name" value="Galactose-binding domain-like"/>
    <property type="match status" value="1"/>
</dbReference>
<accession>A0A6A3SKB7</accession>
<dbReference type="InterPro" id="IPR029058">
    <property type="entry name" value="AB_hydrolase_fold"/>
</dbReference>
<dbReference type="PANTHER" id="PTHR43056:SF10">
    <property type="entry name" value="COCE_NOND FAMILY, PUTATIVE (AFU_ORTHOLOGUE AFUA_7G00600)-RELATED"/>
    <property type="match status" value="1"/>
</dbReference>
<dbReference type="EMBL" id="QXGA01001453">
    <property type="protein sequence ID" value="KAE9118622.1"/>
    <property type="molecule type" value="Genomic_DNA"/>
</dbReference>
<dbReference type="Proteomes" id="UP000440732">
    <property type="component" value="Unassembled WGS sequence"/>
</dbReference>
<evidence type="ECO:0000259" key="2">
    <source>
        <dbReference type="SMART" id="SM00939"/>
    </source>
</evidence>
<dbReference type="Pfam" id="PF08530">
    <property type="entry name" value="PepX_C"/>
    <property type="match status" value="1"/>
</dbReference>
<evidence type="ECO:0000256" key="1">
    <source>
        <dbReference type="ARBA" id="ARBA00022801"/>
    </source>
</evidence>
<sequence>ARVDIRGSGNSEGHYYGEYTLQELQDGVKVIEWLAAQSWCTGRVGVFGKSWGGFNGLQLAAMAPPALRGVVSLYSIDDRSADDVHYMAGAVLASEALSWATVMFSLNALPMAQETVGSEVEWKARWRERLDKQFPWLHEWLAHQTRDEFWEHGSICESYDTVTCPVLEIGGWNDGYFNGVARMIKGMKNSPSKGVIGPWSHNWPNHATPGPQIGFLDMCRQWWEHSLNGKTDEAAADFPDLQVFVKDEIENPTARILEYPGKWCGVDDVEGLEQKFVTFYCSSEGGFKLQAEVEQPSSRERAIALNSLQGAWSGEWLSFGGEDMPGNQASEDAIATTWSTGPLNEDIEIVGRPEMSLFVTSDKPQALIMARLSDVSPSGKSTLITRGVVNLSHRHGHKLEQLKHMPIGEHTRIKWQLNACAYTMRAGHTLVLSLTPNYWPMVWPSPEPVELKVSFAEENLIKLPILPDGPSPSKNGVTCPVEEYPLDPGTPSRTISLR</sequence>
<evidence type="ECO:0000313" key="6">
    <source>
        <dbReference type="Proteomes" id="UP000440732"/>
    </source>
</evidence>
<dbReference type="EMBL" id="QXGE01002288">
    <property type="protein sequence ID" value="KAE9283171.1"/>
    <property type="molecule type" value="Genomic_DNA"/>
</dbReference>
<keyword evidence="1" id="KW-0378">Hydrolase</keyword>
<evidence type="ECO:0000313" key="3">
    <source>
        <dbReference type="EMBL" id="KAE9118622.1"/>
    </source>
</evidence>
<dbReference type="Proteomes" id="UP000437068">
    <property type="component" value="Unassembled WGS sequence"/>
</dbReference>
<dbReference type="InterPro" id="IPR005674">
    <property type="entry name" value="CocE/Ser_esterase"/>
</dbReference>
<dbReference type="SUPFAM" id="SSF53474">
    <property type="entry name" value="alpha/beta-Hydrolases"/>
    <property type="match status" value="1"/>
</dbReference>
<dbReference type="GO" id="GO:0008239">
    <property type="term" value="F:dipeptidyl-peptidase activity"/>
    <property type="evidence" value="ECO:0007669"/>
    <property type="project" value="InterPro"/>
</dbReference>
<name>A0A6A3SKB7_9STRA</name>